<comment type="caution">
    <text evidence="2">The sequence shown here is derived from an EMBL/GenBank/DDBJ whole genome shotgun (WGS) entry which is preliminary data.</text>
</comment>
<reference evidence="2 3" key="1">
    <citation type="submission" date="2024-09" db="EMBL/GenBank/DDBJ databases">
        <title>Novel species of the genus Pelomonas and Roseateles isolated from streams.</title>
        <authorList>
            <person name="Lu H."/>
        </authorList>
    </citation>
    <scope>NUCLEOTIDE SEQUENCE [LARGE SCALE GENOMIC DNA]</scope>
    <source>
        <strain evidence="2 3">DC23W</strain>
    </source>
</reference>
<dbReference type="Proteomes" id="UP001606300">
    <property type="component" value="Unassembled WGS sequence"/>
</dbReference>
<proteinExistence type="predicted"/>
<evidence type="ECO:0000313" key="2">
    <source>
        <dbReference type="EMBL" id="MFG6413790.1"/>
    </source>
</evidence>
<keyword evidence="1" id="KW-1133">Transmembrane helix</keyword>
<sequence length="90" mass="9498">MLGVLHWLAALVILAEALNKAERTDPVRAGLKPRERATEWLKAAAWLLLALGAGGGLARPLLALPAPTLPEVCIAAGFAVLIVRTRVKEG</sequence>
<keyword evidence="3" id="KW-1185">Reference proteome</keyword>
<evidence type="ECO:0000256" key="1">
    <source>
        <dbReference type="SAM" id="Phobius"/>
    </source>
</evidence>
<name>A0ABW7EK03_9BURK</name>
<accession>A0ABW7EK03</accession>
<protein>
    <submittedName>
        <fullName evidence="2">Uncharacterized protein</fullName>
    </submittedName>
</protein>
<gene>
    <name evidence="2" type="ORF">ACG02S_07740</name>
</gene>
<keyword evidence="1" id="KW-0472">Membrane</keyword>
<keyword evidence="1" id="KW-0812">Transmembrane</keyword>
<evidence type="ECO:0000313" key="3">
    <source>
        <dbReference type="Proteomes" id="UP001606300"/>
    </source>
</evidence>
<organism evidence="2 3">
    <name type="scientific">Pelomonas dachongensis</name>
    <dbReference type="NCBI Taxonomy" id="3299029"/>
    <lineage>
        <taxon>Bacteria</taxon>
        <taxon>Pseudomonadati</taxon>
        <taxon>Pseudomonadota</taxon>
        <taxon>Betaproteobacteria</taxon>
        <taxon>Burkholderiales</taxon>
        <taxon>Sphaerotilaceae</taxon>
        <taxon>Roseateles</taxon>
    </lineage>
</organism>
<dbReference type="RefSeq" id="WP_394469865.1">
    <property type="nucleotide sequence ID" value="NZ_JBIGHY010000002.1"/>
</dbReference>
<dbReference type="EMBL" id="JBIGHY010000002">
    <property type="protein sequence ID" value="MFG6413790.1"/>
    <property type="molecule type" value="Genomic_DNA"/>
</dbReference>
<feature type="transmembrane region" description="Helical" evidence="1">
    <location>
        <begin position="69"/>
        <end position="87"/>
    </location>
</feature>